<proteinExistence type="predicted"/>
<name>A0A2I2FPM6_ASPCN</name>
<keyword evidence="3" id="KW-1185">Reference proteome</keyword>
<dbReference type="AlphaFoldDB" id="A0A2I2FPM6"/>
<dbReference type="OrthoDB" id="3257981at2759"/>
<evidence type="ECO:0000313" key="2">
    <source>
        <dbReference type="EMBL" id="PLB42577.1"/>
    </source>
</evidence>
<dbReference type="GeneID" id="36522833"/>
<dbReference type="EMBL" id="KZ559117">
    <property type="protein sequence ID" value="PLB42577.1"/>
    <property type="molecule type" value="Genomic_DNA"/>
</dbReference>
<feature type="compositionally biased region" description="Polar residues" evidence="1">
    <location>
        <begin position="161"/>
        <end position="171"/>
    </location>
</feature>
<evidence type="ECO:0000256" key="1">
    <source>
        <dbReference type="SAM" id="MobiDB-lite"/>
    </source>
</evidence>
<dbReference type="RefSeq" id="XP_024676589.1">
    <property type="nucleotide sequence ID" value="XM_024815673.1"/>
</dbReference>
<reference evidence="2 3" key="1">
    <citation type="submission" date="2017-12" db="EMBL/GenBank/DDBJ databases">
        <authorList>
            <consortium name="DOE Joint Genome Institute"/>
            <person name="Haridas S."/>
            <person name="Kjaerbolling I."/>
            <person name="Vesth T.C."/>
            <person name="Frisvad J.C."/>
            <person name="Nybo J.L."/>
            <person name="Theobald S."/>
            <person name="Kuo A."/>
            <person name="Bowyer P."/>
            <person name="Matsuda Y."/>
            <person name="Mondo S."/>
            <person name="Lyhne E.K."/>
            <person name="Kogle M.E."/>
            <person name="Clum A."/>
            <person name="Lipzen A."/>
            <person name="Salamov A."/>
            <person name="Ngan C.Y."/>
            <person name="Daum C."/>
            <person name="Chiniquy J."/>
            <person name="Barry K."/>
            <person name="LaButti K."/>
            <person name="Simmons B.A."/>
            <person name="Magnuson J.K."/>
            <person name="Mortensen U.H."/>
            <person name="Larsen T.O."/>
            <person name="Grigoriev I.V."/>
            <person name="Baker S.E."/>
            <person name="Andersen M.R."/>
            <person name="Nordberg H.P."/>
            <person name="Cantor M.N."/>
            <person name="Hua S.X."/>
        </authorList>
    </citation>
    <scope>NUCLEOTIDE SEQUENCE [LARGE SCALE GENOMIC DNA]</scope>
    <source>
        <strain evidence="2 3">CBS 102.13</strain>
    </source>
</reference>
<feature type="region of interest" description="Disordered" evidence="1">
    <location>
        <begin position="134"/>
        <end position="201"/>
    </location>
</feature>
<feature type="compositionally biased region" description="Low complexity" evidence="1">
    <location>
        <begin position="135"/>
        <end position="148"/>
    </location>
</feature>
<dbReference type="STRING" id="41067.A0A2I2FPM6"/>
<organism evidence="2 3">
    <name type="scientific">Aspergillus candidus</name>
    <dbReference type="NCBI Taxonomy" id="41067"/>
    <lineage>
        <taxon>Eukaryota</taxon>
        <taxon>Fungi</taxon>
        <taxon>Dikarya</taxon>
        <taxon>Ascomycota</taxon>
        <taxon>Pezizomycotina</taxon>
        <taxon>Eurotiomycetes</taxon>
        <taxon>Eurotiomycetidae</taxon>
        <taxon>Eurotiales</taxon>
        <taxon>Aspergillaceae</taxon>
        <taxon>Aspergillus</taxon>
        <taxon>Aspergillus subgen. Circumdati</taxon>
    </lineage>
</organism>
<protein>
    <submittedName>
        <fullName evidence="2">Uncharacterized protein</fullName>
    </submittedName>
</protein>
<accession>A0A2I2FPM6</accession>
<sequence length="611" mass="66159">MITEWRRSGKNSKLSFTQFASNYFDGPEQWNCANIGNVDCSTTVQCQDTNRPAGFLLLNAFSGIHQLHAETSGALQTAMAEIQSKIGDFTATFAPQSDDSKTIQAIIDGLSTIFGFGISGIFATVEKDVAKAATGLGSSRKSSQSSKSGKSEAEPSDRTPDGTTGESSDASTNRDDEERDPDEIQELGPATKRSAPAPRWKRGTGFNAEGFAHDMAFQLVGLTGAWVKDNVPQVHDKLEAQNSLSSALGDLFKSWTDMEAGYLENIFSGEESSLQNLQDLIGDGKMNYMPSTLNQNAMAKEVVSVLYGQLMPTAWKAASNGAGAHPFVLKTDISCDDHSADFKQPNQSSLNDGYEGLMTDEDSAQTRVCWRDNWAFLVNANEWDFYRQVHFTPLPGADNSTLSQNWGGITLEDIVSSAITGYEGRGGGKNGYDTPAMNEILKNFGKSQYGKTVRYPGFFNIPVCESVEQAKSGIRSNHKANSPYWPCAEPPNYNSKGTTIHVNHGYININEKPVCDSFTISDPGNGDTLSATIYAGFDGSNTAEPTVSPKCKLSASWPKSYGDIYYGEDNCLYDSESQQIKYKGNAQCCSESEGLEGVSNPYVAGAECQSS</sequence>
<evidence type="ECO:0000313" key="3">
    <source>
        <dbReference type="Proteomes" id="UP000234585"/>
    </source>
</evidence>
<feature type="compositionally biased region" description="Acidic residues" evidence="1">
    <location>
        <begin position="175"/>
        <end position="185"/>
    </location>
</feature>
<feature type="compositionally biased region" description="Basic and acidic residues" evidence="1">
    <location>
        <begin position="149"/>
        <end position="160"/>
    </location>
</feature>
<gene>
    <name evidence="2" type="ORF">BDW47DRAFT_121677</name>
</gene>
<dbReference type="Proteomes" id="UP000234585">
    <property type="component" value="Unassembled WGS sequence"/>
</dbReference>